<dbReference type="NCBIfam" id="NF001213">
    <property type="entry name" value="PRK00183.1"/>
    <property type="match status" value="1"/>
</dbReference>
<comment type="similarity">
    <text evidence="1 2">Belongs to the UPF0225 family.</text>
</comment>
<dbReference type="OrthoDB" id="21421at2"/>
<dbReference type="PANTHER" id="PTHR33747:SF1">
    <property type="entry name" value="ADENYLATE CYCLASE-ASSOCIATED CAP C-TERMINAL DOMAIN-CONTAINING PROTEIN"/>
    <property type="match status" value="1"/>
</dbReference>
<gene>
    <name evidence="5" type="primary">ychJ</name>
    <name evidence="4" type="ORF">EIG79_02235</name>
    <name evidence="5" type="ORF">NCTC10926_02710</name>
</gene>
<dbReference type="SUPFAM" id="SSF103642">
    <property type="entry name" value="Sec-C motif"/>
    <property type="match status" value="1"/>
</dbReference>
<dbReference type="InterPro" id="IPR048469">
    <property type="entry name" value="YchJ-like_M"/>
</dbReference>
<dbReference type="InterPro" id="IPR004027">
    <property type="entry name" value="SEC_C_motif"/>
</dbReference>
<dbReference type="STRING" id="728.VY92_03270"/>
<dbReference type="NCBIfam" id="NF002449">
    <property type="entry name" value="PRK01617.1"/>
    <property type="match status" value="1"/>
</dbReference>
<dbReference type="NCBIfam" id="NF002486">
    <property type="entry name" value="PRK01752.1"/>
    <property type="match status" value="1"/>
</dbReference>
<reference evidence="5 6" key="1">
    <citation type="submission" date="2018-06" db="EMBL/GenBank/DDBJ databases">
        <authorList>
            <consortium name="Pathogen Informatics"/>
            <person name="Doyle S."/>
        </authorList>
    </citation>
    <scope>NUCLEOTIDE SEQUENCE [LARGE SCALE GENOMIC DNA]</scope>
    <source>
        <strain evidence="5 6">NCTC10926</strain>
    </source>
</reference>
<accession>A0A0F5F2E4</accession>
<dbReference type="EMBL" id="UFSW01000002">
    <property type="protein sequence ID" value="SUV40658.1"/>
    <property type="molecule type" value="Genomic_DNA"/>
</dbReference>
<dbReference type="SUPFAM" id="SSF54427">
    <property type="entry name" value="NTF2-like"/>
    <property type="match status" value="1"/>
</dbReference>
<name>A0A0F5F2E4_AVIPA</name>
<evidence type="ECO:0000313" key="5">
    <source>
        <dbReference type="EMBL" id="SUV40658.1"/>
    </source>
</evidence>
<dbReference type="AlphaFoldDB" id="A0A0F5F2E4"/>
<dbReference type="Proteomes" id="UP000294229">
    <property type="component" value="Unassembled WGS sequence"/>
</dbReference>
<dbReference type="Gene3D" id="3.10.450.50">
    <property type="match status" value="1"/>
</dbReference>
<dbReference type="Pfam" id="PF17775">
    <property type="entry name" value="YchJ_M-like"/>
    <property type="match status" value="1"/>
</dbReference>
<dbReference type="InterPro" id="IPR023006">
    <property type="entry name" value="YchJ-like"/>
</dbReference>
<evidence type="ECO:0000259" key="3">
    <source>
        <dbReference type="Pfam" id="PF17775"/>
    </source>
</evidence>
<evidence type="ECO:0000313" key="7">
    <source>
        <dbReference type="Proteomes" id="UP000294229"/>
    </source>
</evidence>
<dbReference type="InterPro" id="IPR032710">
    <property type="entry name" value="NTF2-like_dom_sf"/>
</dbReference>
<proteinExistence type="inferred from homology"/>
<reference evidence="4 7" key="2">
    <citation type="submission" date="2018-11" db="EMBL/GenBank/DDBJ databases">
        <title>Sequencing Av. paragallinarum serogroups.</title>
        <authorList>
            <person name="Hellmuth J.E."/>
            <person name="Boucher C.E."/>
            <person name="Cason E.D."/>
        </authorList>
    </citation>
    <scope>NUCLEOTIDE SEQUENCE [LARGE SCALE GENOMIC DNA]</scope>
    <source>
        <strain evidence="4 7">SA-3</strain>
    </source>
</reference>
<dbReference type="Pfam" id="PF02810">
    <property type="entry name" value="SEC-C"/>
    <property type="match status" value="2"/>
</dbReference>
<evidence type="ECO:0000313" key="6">
    <source>
        <dbReference type="Proteomes" id="UP000254620"/>
    </source>
</evidence>
<organism evidence="4 7">
    <name type="scientific">Avibacterium paragallinarum</name>
    <name type="common">Haemophilus gallinarum</name>
    <dbReference type="NCBI Taxonomy" id="728"/>
    <lineage>
        <taxon>Bacteria</taxon>
        <taxon>Pseudomonadati</taxon>
        <taxon>Pseudomonadota</taxon>
        <taxon>Gammaproteobacteria</taxon>
        <taxon>Pasteurellales</taxon>
        <taxon>Pasteurellaceae</taxon>
        <taxon>Avibacterium</taxon>
    </lineage>
</organism>
<dbReference type="Proteomes" id="UP000254620">
    <property type="component" value="Unassembled WGS sequence"/>
</dbReference>
<protein>
    <recommendedName>
        <fullName evidence="2">UPF0225 protein EIG79_02235</fullName>
    </recommendedName>
</protein>
<dbReference type="PANTHER" id="PTHR33747">
    <property type="entry name" value="UPF0225 PROTEIN SCO1677"/>
    <property type="match status" value="1"/>
</dbReference>
<dbReference type="HAMAP" id="MF_00612">
    <property type="entry name" value="UPF0225"/>
    <property type="match status" value="1"/>
</dbReference>
<dbReference type="eggNOG" id="COG3012">
    <property type="taxonomic scope" value="Bacteria"/>
</dbReference>
<evidence type="ECO:0000313" key="4">
    <source>
        <dbReference type="EMBL" id="RZN60914.1"/>
    </source>
</evidence>
<dbReference type="RefSeq" id="WP_046097722.1">
    <property type="nucleotide sequence ID" value="NZ_LAEN01000006.1"/>
</dbReference>
<evidence type="ECO:0000256" key="2">
    <source>
        <dbReference type="HAMAP-Rule" id="MF_00612"/>
    </source>
</evidence>
<evidence type="ECO:0000256" key="1">
    <source>
        <dbReference type="ARBA" id="ARBA00010839"/>
    </source>
</evidence>
<sequence length="172" mass="19334">MKTAFNPTALAPVALCPCQSGQRYQDCCQPLHCGQKVADTAEQLMRSRYVAFVLQQIDYIVKTTVPSQQNLLDIAALQQWAAQTQWQGLEIVAHQPDLDKNHSAVEFKAKFATEQGEHIHHEKSLFVKIGQRWYFADPTVDLPAMKQACICGSGKKFKHCCGVMLCQFYGET</sequence>
<dbReference type="EMBL" id="RQXS01000005">
    <property type="protein sequence ID" value="RZN60914.1"/>
    <property type="molecule type" value="Genomic_DNA"/>
</dbReference>
<feature type="domain" description="YchJ-like middle NTF2-like" evidence="3">
    <location>
        <begin position="40"/>
        <end position="137"/>
    </location>
</feature>